<organism evidence="2 3">
    <name type="scientific">Prorocentrum cordatum</name>
    <dbReference type="NCBI Taxonomy" id="2364126"/>
    <lineage>
        <taxon>Eukaryota</taxon>
        <taxon>Sar</taxon>
        <taxon>Alveolata</taxon>
        <taxon>Dinophyceae</taxon>
        <taxon>Prorocentrales</taxon>
        <taxon>Prorocentraceae</taxon>
        <taxon>Prorocentrum</taxon>
    </lineage>
</organism>
<sequence>MSRSQAAPAAAPATAGPAAAGRARRRGGGARRGGAAGRALRRGRGGGRAPAATGGCARAALAAAAARRARRGGGRAGAGARGGRRQALCDGADGQGWCAHPRPRRRLLDQRGRREQAGSLEPGRQGAPPRQRGHELLVAGLSRCTRLHLRGRPCMEQSNRRPGGARRARGPTTRATRARATPPIMACTPWVWAATRRSESRSHTSLWRWRWP</sequence>
<feature type="compositionally biased region" description="Basic and acidic residues" evidence="1">
    <location>
        <begin position="106"/>
        <end position="116"/>
    </location>
</feature>
<proteinExistence type="predicted"/>
<keyword evidence="3" id="KW-1185">Reference proteome</keyword>
<evidence type="ECO:0000256" key="1">
    <source>
        <dbReference type="SAM" id="MobiDB-lite"/>
    </source>
</evidence>
<feature type="compositionally biased region" description="Low complexity" evidence="1">
    <location>
        <begin position="1"/>
        <end position="21"/>
    </location>
</feature>
<reference evidence="2" key="1">
    <citation type="submission" date="2023-10" db="EMBL/GenBank/DDBJ databases">
        <authorList>
            <person name="Chen Y."/>
            <person name="Shah S."/>
            <person name="Dougan E. K."/>
            <person name="Thang M."/>
            <person name="Chan C."/>
        </authorList>
    </citation>
    <scope>NUCLEOTIDE SEQUENCE [LARGE SCALE GENOMIC DNA]</scope>
</reference>
<dbReference type="EMBL" id="CAUYUJ010015473">
    <property type="protein sequence ID" value="CAK0854391.1"/>
    <property type="molecule type" value="Genomic_DNA"/>
</dbReference>
<evidence type="ECO:0000313" key="3">
    <source>
        <dbReference type="Proteomes" id="UP001189429"/>
    </source>
</evidence>
<feature type="region of interest" description="Disordered" evidence="1">
    <location>
        <begin position="91"/>
        <end position="131"/>
    </location>
</feature>
<feature type="region of interest" description="Disordered" evidence="1">
    <location>
        <begin position="1"/>
        <end position="54"/>
    </location>
</feature>
<evidence type="ECO:0000313" key="2">
    <source>
        <dbReference type="EMBL" id="CAK0854391.1"/>
    </source>
</evidence>
<gene>
    <name evidence="2" type="ORF">PCOR1329_LOCUS45516</name>
</gene>
<feature type="region of interest" description="Disordered" evidence="1">
    <location>
        <begin position="154"/>
        <end position="178"/>
    </location>
</feature>
<protein>
    <submittedName>
        <fullName evidence="2">Uncharacterized protein</fullName>
    </submittedName>
</protein>
<name>A0ABN9U5W1_9DINO</name>
<dbReference type="Proteomes" id="UP001189429">
    <property type="component" value="Unassembled WGS sequence"/>
</dbReference>
<accession>A0ABN9U5W1</accession>
<comment type="caution">
    <text evidence="2">The sequence shown here is derived from an EMBL/GenBank/DDBJ whole genome shotgun (WGS) entry which is preliminary data.</text>
</comment>